<dbReference type="InterPro" id="IPR045913">
    <property type="entry name" value="TBC20/Gyp8-like"/>
</dbReference>
<evidence type="ECO:0000259" key="4">
    <source>
        <dbReference type="PROSITE" id="PS50086"/>
    </source>
</evidence>
<gene>
    <name evidence="5" type="ORF">BDN70DRAFT_894672</name>
</gene>
<feature type="compositionally biased region" description="Basic residues" evidence="2">
    <location>
        <begin position="500"/>
        <end position="510"/>
    </location>
</feature>
<dbReference type="EMBL" id="MU155206">
    <property type="protein sequence ID" value="KAF9479758.1"/>
    <property type="molecule type" value="Genomic_DNA"/>
</dbReference>
<accession>A0A9P5Z2Z7</accession>
<keyword evidence="3" id="KW-0472">Membrane</keyword>
<evidence type="ECO:0000313" key="5">
    <source>
        <dbReference type="EMBL" id="KAF9479758.1"/>
    </source>
</evidence>
<feature type="domain" description="Rab-GAP TBC" evidence="4">
    <location>
        <begin position="32"/>
        <end position="219"/>
    </location>
</feature>
<protein>
    <recommendedName>
        <fullName evidence="4">Rab-GAP TBC domain-containing protein</fullName>
    </recommendedName>
</protein>
<dbReference type="Pfam" id="PF00566">
    <property type="entry name" value="RabGAP-TBC"/>
    <property type="match status" value="1"/>
</dbReference>
<dbReference type="SUPFAM" id="SSF47923">
    <property type="entry name" value="Ypt/Rab-GAP domain of gyp1p"/>
    <property type="match status" value="1"/>
</dbReference>
<organism evidence="5 6">
    <name type="scientific">Pholiota conissans</name>
    <dbReference type="NCBI Taxonomy" id="109636"/>
    <lineage>
        <taxon>Eukaryota</taxon>
        <taxon>Fungi</taxon>
        <taxon>Dikarya</taxon>
        <taxon>Basidiomycota</taxon>
        <taxon>Agaricomycotina</taxon>
        <taxon>Agaricomycetes</taxon>
        <taxon>Agaricomycetidae</taxon>
        <taxon>Agaricales</taxon>
        <taxon>Agaricineae</taxon>
        <taxon>Strophariaceae</taxon>
        <taxon>Pholiota</taxon>
    </lineage>
</organism>
<dbReference type="Gene3D" id="1.10.472.80">
    <property type="entry name" value="Ypt/Rab-GAP domain of gyp1p, domain 3"/>
    <property type="match status" value="1"/>
</dbReference>
<dbReference type="PANTHER" id="PTHR20913">
    <property type="entry name" value="TBC1 DOMAIN FAMILY MEMBER 20/GTPASE"/>
    <property type="match status" value="1"/>
</dbReference>
<evidence type="ECO:0000256" key="3">
    <source>
        <dbReference type="SAM" id="Phobius"/>
    </source>
</evidence>
<dbReference type="GO" id="GO:0005789">
    <property type="term" value="C:endoplasmic reticulum membrane"/>
    <property type="evidence" value="ECO:0007669"/>
    <property type="project" value="TreeGrafter"/>
</dbReference>
<evidence type="ECO:0000313" key="6">
    <source>
        <dbReference type="Proteomes" id="UP000807469"/>
    </source>
</evidence>
<dbReference type="PROSITE" id="PS50086">
    <property type="entry name" value="TBC_RABGAP"/>
    <property type="match status" value="1"/>
</dbReference>
<dbReference type="AlphaFoldDB" id="A0A9P5Z2Z7"/>
<dbReference type="Gene3D" id="1.10.8.1310">
    <property type="match status" value="1"/>
</dbReference>
<dbReference type="PANTHER" id="PTHR20913:SF7">
    <property type="entry name" value="RE60063P"/>
    <property type="match status" value="1"/>
</dbReference>
<dbReference type="InterPro" id="IPR035969">
    <property type="entry name" value="Rab-GAP_TBC_sf"/>
</dbReference>
<reference evidence="5" key="1">
    <citation type="submission" date="2020-11" db="EMBL/GenBank/DDBJ databases">
        <authorList>
            <consortium name="DOE Joint Genome Institute"/>
            <person name="Ahrendt S."/>
            <person name="Riley R."/>
            <person name="Andreopoulos W."/>
            <person name="Labutti K."/>
            <person name="Pangilinan J."/>
            <person name="Ruiz-Duenas F.J."/>
            <person name="Barrasa J.M."/>
            <person name="Sanchez-Garcia M."/>
            <person name="Camarero S."/>
            <person name="Miyauchi S."/>
            <person name="Serrano A."/>
            <person name="Linde D."/>
            <person name="Babiker R."/>
            <person name="Drula E."/>
            <person name="Ayuso-Fernandez I."/>
            <person name="Pacheco R."/>
            <person name="Padilla G."/>
            <person name="Ferreira P."/>
            <person name="Barriuso J."/>
            <person name="Kellner H."/>
            <person name="Castanera R."/>
            <person name="Alfaro M."/>
            <person name="Ramirez L."/>
            <person name="Pisabarro A.G."/>
            <person name="Kuo A."/>
            <person name="Tritt A."/>
            <person name="Lipzen A."/>
            <person name="He G."/>
            <person name="Yan M."/>
            <person name="Ng V."/>
            <person name="Cullen D."/>
            <person name="Martin F."/>
            <person name="Rosso M.-N."/>
            <person name="Henrissat B."/>
            <person name="Hibbett D."/>
            <person name="Martinez A.T."/>
            <person name="Grigoriev I.V."/>
        </authorList>
    </citation>
    <scope>NUCLEOTIDE SEQUENCE</scope>
    <source>
        <strain evidence="5">CIRM-BRFM 674</strain>
    </source>
</reference>
<evidence type="ECO:0000256" key="2">
    <source>
        <dbReference type="SAM" id="MobiDB-lite"/>
    </source>
</evidence>
<keyword evidence="1" id="KW-0343">GTPase activation</keyword>
<dbReference type="OrthoDB" id="206700at2759"/>
<comment type="caution">
    <text evidence="5">The sequence shown here is derived from an EMBL/GenBank/DDBJ whole genome shotgun (WGS) entry which is preliminary data.</text>
</comment>
<feature type="transmembrane region" description="Helical" evidence="3">
    <location>
        <begin position="520"/>
        <end position="538"/>
    </location>
</feature>
<sequence length="590" mass="65502">MLSEEPLLSTETISKPSTIDWNALRAKSLQHGGFGEERLELWPQVLHVSIRKSAKEEELSRIVSEPHADEHQIGLDTDRSFVLYPVESKIDKETLKTSLNSLLVSLFRKRPRLSYFQGYHDIVTVLYLTLPEELQLPCVEKLSLHRLRDSMGLGLEPVLGLLRVTKNLLELADPEYAGILEQSSPLPFYALSNLLTLFSHDMPTLPLIQHVFDYLLCRPPIASVYLATAIILARKKEVLRLQEEDEDGMIHSLLSSIPYLVDSSVETEIIGLAETSFINKSEDFPENVDNTFFKEEDGRFSLTIPTALKEEVKQEQNEEVVLDSVTLILDERTSAAGDEVLSEPLESAIRPVDISAPSIGLPSESEARRFDPEGEQCAIVDSTKSEVLLDTDPTPVIDPVKAEEPKPIPVYPKLTLIDLLNEADALYGKFPPSHSGLRLSSIMGPQSVVFTWSESPSALSSDRTAEAMVAHPELVVYPYVEPDFDQKEKTGQSAKDGHKPTRRKRRKLRKSPFGQMEKKTMLAGTVIVLGVAMAVYGIKARHAAGGHGLFHYADGHVHGNNKDWKRIGGWFGGALAGMSQKIMNGISSAP</sequence>
<keyword evidence="3" id="KW-1133">Transmembrane helix</keyword>
<dbReference type="SMART" id="SM00164">
    <property type="entry name" value="TBC"/>
    <property type="match status" value="1"/>
</dbReference>
<dbReference type="GO" id="GO:0005096">
    <property type="term" value="F:GTPase activator activity"/>
    <property type="evidence" value="ECO:0007669"/>
    <property type="project" value="UniProtKB-KW"/>
</dbReference>
<proteinExistence type="predicted"/>
<dbReference type="Proteomes" id="UP000807469">
    <property type="component" value="Unassembled WGS sequence"/>
</dbReference>
<name>A0A9P5Z2Z7_9AGAR</name>
<evidence type="ECO:0000256" key="1">
    <source>
        <dbReference type="ARBA" id="ARBA00022468"/>
    </source>
</evidence>
<dbReference type="InterPro" id="IPR000195">
    <property type="entry name" value="Rab-GAP-TBC_dom"/>
</dbReference>
<keyword evidence="3" id="KW-0812">Transmembrane</keyword>
<feature type="region of interest" description="Disordered" evidence="2">
    <location>
        <begin position="486"/>
        <end position="514"/>
    </location>
</feature>
<dbReference type="GO" id="GO:0006888">
    <property type="term" value="P:endoplasmic reticulum to Golgi vesicle-mediated transport"/>
    <property type="evidence" value="ECO:0007669"/>
    <property type="project" value="TreeGrafter"/>
</dbReference>
<feature type="compositionally biased region" description="Basic and acidic residues" evidence="2">
    <location>
        <begin position="486"/>
        <end position="499"/>
    </location>
</feature>
<keyword evidence="6" id="KW-1185">Reference proteome</keyword>